<reference evidence="2" key="1">
    <citation type="submission" date="2019-08" db="EMBL/GenBank/DDBJ databases">
        <title>The genome of the North American firefly Photinus pyralis.</title>
        <authorList>
            <consortium name="Photinus pyralis genome working group"/>
            <person name="Fallon T.R."/>
            <person name="Sander Lower S.E."/>
            <person name="Weng J.-K."/>
        </authorList>
    </citation>
    <scope>NUCLEOTIDE SEQUENCE</scope>
    <source>
        <strain evidence="2">TRF0915ILg1</strain>
        <tissue evidence="2">Whole body</tissue>
    </source>
</reference>
<evidence type="ECO:0000313" key="3">
    <source>
        <dbReference type="Proteomes" id="UP000801492"/>
    </source>
</evidence>
<dbReference type="Proteomes" id="UP000801492">
    <property type="component" value="Unassembled WGS sequence"/>
</dbReference>
<dbReference type="EMBL" id="VTPC01000662">
    <property type="protein sequence ID" value="KAF2904862.1"/>
    <property type="molecule type" value="Genomic_DNA"/>
</dbReference>
<accession>A0A8K0DJY2</accession>
<feature type="non-terminal residue" evidence="2">
    <location>
        <position position="1"/>
    </location>
</feature>
<evidence type="ECO:0000313" key="2">
    <source>
        <dbReference type="EMBL" id="KAF2904862.1"/>
    </source>
</evidence>
<keyword evidence="3" id="KW-1185">Reference proteome</keyword>
<proteinExistence type="predicted"/>
<gene>
    <name evidence="2" type="ORF">ILUMI_01312</name>
</gene>
<sequence>ELFLPSKITENDIKMNEEQMNIAGVPENFAQNVEGPSSSPTTLTGHDNIQTSSQASSD</sequence>
<name>A0A8K0DJY2_IGNLU</name>
<feature type="region of interest" description="Disordered" evidence="1">
    <location>
        <begin position="29"/>
        <end position="58"/>
    </location>
</feature>
<protein>
    <submittedName>
        <fullName evidence="2">Uncharacterized protein</fullName>
    </submittedName>
</protein>
<evidence type="ECO:0000256" key="1">
    <source>
        <dbReference type="SAM" id="MobiDB-lite"/>
    </source>
</evidence>
<comment type="caution">
    <text evidence="2">The sequence shown here is derived from an EMBL/GenBank/DDBJ whole genome shotgun (WGS) entry which is preliminary data.</text>
</comment>
<dbReference type="AlphaFoldDB" id="A0A8K0DJY2"/>
<organism evidence="2 3">
    <name type="scientific">Ignelater luminosus</name>
    <name type="common">Cucubano</name>
    <name type="synonym">Pyrophorus luminosus</name>
    <dbReference type="NCBI Taxonomy" id="2038154"/>
    <lineage>
        <taxon>Eukaryota</taxon>
        <taxon>Metazoa</taxon>
        <taxon>Ecdysozoa</taxon>
        <taxon>Arthropoda</taxon>
        <taxon>Hexapoda</taxon>
        <taxon>Insecta</taxon>
        <taxon>Pterygota</taxon>
        <taxon>Neoptera</taxon>
        <taxon>Endopterygota</taxon>
        <taxon>Coleoptera</taxon>
        <taxon>Polyphaga</taxon>
        <taxon>Elateriformia</taxon>
        <taxon>Elateroidea</taxon>
        <taxon>Elateridae</taxon>
        <taxon>Agrypninae</taxon>
        <taxon>Pyrophorini</taxon>
        <taxon>Ignelater</taxon>
    </lineage>
</organism>